<protein>
    <recommendedName>
        <fullName evidence="3">F-box domain-containing protein</fullName>
    </recommendedName>
</protein>
<evidence type="ECO:0008006" key="3">
    <source>
        <dbReference type="Google" id="ProtNLM"/>
    </source>
</evidence>
<dbReference type="InterPro" id="IPR036047">
    <property type="entry name" value="F-box-like_dom_sf"/>
</dbReference>
<dbReference type="EMBL" id="JAUEPS010000001">
    <property type="protein sequence ID" value="KAK0470360.1"/>
    <property type="molecule type" value="Genomic_DNA"/>
</dbReference>
<evidence type="ECO:0000313" key="2">
    <source>
        <dbReference type="Proteomes" id="UP001175211"/>
    </source>
</evidence>
<comment type="caution">
    <text evidence="1">The sequence shown here is derived from an EMBL/GenBank/DDBJ whole genome shotgun (WGS) entry which is preliminary data.</text>
</comment>
<name>A0AA39NRI7_ARMTA</name>
<reference evidence="1" key="1">
    <citation type="submission" date="2023-06" db="EMBL/GenBank/DDBJ databases">
        <authorList>
            <consortium name="Lawrence Berkeley National Laboratory"/>
            <person name="Ahrendt S."/>
            <person name="Sahu N."/>
            <person name="Indic B."/>
            <person name="Wong-Bajracharya J."/>
            <person name="Merenyi Z."/>
            <person name="Ke H.-M."/>
            <person name="Monk M."/>
            <person name="Kocsube S."/>
            <person name="Drula E."/>
            <person name="Lipzen A."/>
            <person name="Balint B."/>
            <person name="Henrissat B."/>
            <person name="Andreopoulos B."/>
            <person name="Martin F.M."/>
            <person name="Harder C.B."/>
            <person name="Rigling D."/>
            <person name="Ford K.L."/>
            <person name="Foster G.D."/>
            <person name="Pangilinan J."/>
            <person name="Papanicolaou A."/>
            <person name="Barry K."/>
            <person name="LaButti K."/>
            <person name="Viragh M."/>
            <person name="Koriabine M."/>
            <person name="Yan M."/>
            <person name="Riley R."/>
            <person name="Champramary S."/>
            <person name="Plett K.L."/>
            <person name="Tsai I.J."/>
            <person name="Slot J."/>
            <person name="Sipos G."/>
            <person name="Plett J."/>
            <person name="Nagy L.G."/>
            <person name="Grigoriev I.V."/>
        </authorList>
    </citation>
    <scope>NUCLEOTIDE SEQUENCE</scope>
    <source>
        <strain evidence="1">CCBAS 213</strain>
    </source>
</reference>
<dbReference type="RefSeq" id="XP_060340153.1">
    <property type="nucleotide sequence ID" value="XM_060476368.1"/>
</dbReference>
<accession>A0AA39NRI7</accession>
<dbReference type="AlphaFoldDB" id="A0AA39NRI7"/>
<organism evidence="1 2">
    <name type="scientific">Armillaria tabescens</name>
    <name type="common">Ringless honey mushroom</name>
    <name type="synonym">Agaricus tabescens</name>
    <dbReference type="NCBI Taxonomy" id="1929756"/>
    <lineage>
        <taxon>Eukaryota</taxon>
        <taxon>Fungi</taxon>
        <taxon>Dikarya</taxon>
        <taxon>Basidiomycota</taxon>
        <taxon>Agaricomycotina</taxon>
        <taxon>Agaricomycetes</taxon>
        <taxon>Agaricomycetidae</taxon>
        <taxon>Agaricales</taxon>
        <taxon>Marasmiineae</taxon>
        <taxon>Physalacriaceae</taxon>
        <taxon>Desarmillaria</taxon>
    </lineage>
</organism>
<keyword evidence="2" id="KW-1185">Reference proteome</keyword>
<dbReference type="Proteomes" id="UP001175211">
    <property type="component" value="Unassembled WGS sequence"/>
</dbReference>
<sequence>MTGAAIRFHINAYIELREVVIPTLFLVLFTSHTDISPHRRPPLAIARPPLAKIFDKHGKLGRGQTSNGIQAVSSIVDAYPKRLTAVLPLELQEEIIDELSTDLRNLKKCSFVCKSWRSRTHFHAFSSIRLQHTSVETFSSFRDNPFSFFTIYPRARRIHIVGSHQHHDAMSWNPSQLEALACALQGLRDIGNASVLILENTDWEALAGSPIPSLMLSLDTVSSLELSCVTFPRHSQFAELVAGFTALRHVVFQDIEFGDSPPVLERLLADKIMMDDEKSALSLRGAGTFLRKSLHWACHSPKRGDELTTSIGAHVSRYTDPSAVLRSLGSSLNYLEIVSLADISSDTIISTVDLSSNTSLRRLSLSSPFRVLSLIPWLNHVLLQISSPCLRVLDIAFAASRQFHLDQPFLKYLDKVLSSPQFAELELIQFIVVNGRLYPDLRLSMDSCVRSAMPSWDRKGVLRVSFV</sequence>
<proteinExistence type="predicted"/>
<dbReference type="SUPFAM" id="SSF81383">
    <property type="entry name" value="F-box domain"/>
    <property type="match status" value="1"/>
</dbReference>
<gene>
    <name evidence="1" type="ORF">EV420DRAFT_1634785</name>
</gene>
<dbReference type="GeneID" id="85359916"/>
<evidence type="ECO:0000313" key="1">
    <source>
        <dbReference type="EMBL" id="KAK0470360.1"/>
    </source>
</evidence>